<evidence type="ECO:0000256" key="1">
    <source>
        <dbReference type="SAM" id="SignalP"/>
    </source>
</evidence>
<comment type="caution">
    <text evidence="2">The sequence shown here is derived from an EMBL/GenBank/DDBJ whole genome shotgun (WGS) entry which is preliminary data.</text>
</comment>
<keyword evidence="3" id="KW-1185">Reference proteome</keyword>
<name>A0A3N0VDF6_9GAMM</name>
<gene>
    <name evidence="2" type="ORF">ED208_07470</name>
</gene>
<dbReference type="Gene3D" id="2.40.160.10">
    <property type="entry name" value="Porin"/>
    <property type="match status" value="1"/>
</dbReference>
<evidence type="ECO:0000313" key="2">
    <source>
        <dbReference type="EMBL" id="ROH90817.1"/>
    </source>
</evidence>
<accession>A0A3N0VDF6</accession>
<organism evidence="2 3">
    <name type="scientific">Stagnimonas aquatica</name>
    <dbReference type="NCBI Taxonomy" id="2689987"/>
    <lineage>
        <taxon>Bacteria</taxon>
        <taxon>Pseudomonadati</taxon>
        <taxon>Pseudomonadota</taxon>
        <taxon>Gammaproteobacteria</taxon>
        <taxon>Nevskiales</taxon>
        <taxon>Nevskiaceae</taxon>
        <taxon>Stagnimonas</taxon>
    </lineage>
</organism>
<evidence type="ECO:0000313" key="3">
    <source>
        <dbReference type="Proteomes" id="UP000282106"/>
    </source>
</evidence>
<dbReference type="AlphaFoldDB" id="A0A3N0VDF6"/>
<dbReference type="InterPro" id="IPR023614">
    <property type="entry name" value="Porin_dom_sf"/>
</dbReference>
<dbReference type="RefSeq" id="WP_123211272.1">
    <property type="nucleotide sequence ID" value="NZ_RJVO01000003.1"/>
</dbReference>
<protein>
    <recommendedName>
        <fullName evidence="4">Porin</fullName>
    </recommendedName>
</protein>
<feature type="chain" id="PRO_5018219992" description="Porin" evidence="1">
    <location>
        <begin position="24"/>
        <end position="433"/>
    </location>
</feature>
<keyword evidence="1" id="KW-0732">Signal</keyword>
<dbReference type="InParanoid" id="A0A3N0VDF6"/>
<dbReference type="EMBL" id="RJVO01000003">
    <property type="protein sequence ID" value="ROH90817.1"/>
    <property type="molecule type" value="Genomic_DNA"/>
</dbReference>
<dbReference type="Pfam" id="PF07396">
    <property type="entry name" value="Porin_O_P"/>
    <property type="match status" value="1"/>
</dbReference>
<reference evidence="2 3" key="1">
    <citation type="submission" date="2018-10" db="EMBL/GenBank/DDBJ databases">
        <authorList>
            <person name="Chen W.-M."/>
        </authorList>
    </citation>
    <scope>NUCLEOTIDE SEQUENCE [LARGE SCALE GENOMIC DNA]</scope>
    <source>
        <strain evidence="2 3">THS-13</strain>
    </source>
</reference>
<proteinExistence type="predicted"/>
<dbReference type="Proteomes" id="UP000282106">
    <property type="component" value="Unassembled WGS sequence"/>
</dbReference>
<dbReference type="SUPFAM" id="SSF56935">
    <property type="entry name" value="Porins"/>
    <property type="match status" value="1"/>
</dbReference>
<feature type="signal peptide" evidence="1">
    <location>
        <begin position="1"/>
        <end position="23"/>
    </location>
</feature>
<evidence type="ECO:0008006" key="4">
    <source>
        <dbReference type="Google" id="ProtNLM"/>
    </source>
</evidence>
<sequence length="433" mass="46884">MHQSLPARLAGAALLAVSYSVAAQEPVTTIPVQPLAEPAKPEVREIGFKVKSRGGFSIESDDGSAGFDIEGRTVFDVNYFDGFYNQGGDGATGSESELRRARFGFNGWYSKDWNYTFLVNLAEDTRNIDSTATTIDTAMVQYTGFKYADLTVGRFKRPVSLDILTSSNWQPLTELAYIWELAPANDITKFSVQASKLFEFGNKSGLVYQLALSDAYAEDEPTKSGKDHYALNGRLVYTPWVDKGRMLHLGLSYGDQNPGDGATTNVRSRLGVHGINKLTLAASQPIASDSQFGFEAAGIFGPMSFQAEYQNRSIGGAEGNADIEVSGYYLTGTYTLTGESRGYKRKDGRFDKIVPSNQRYGAIELVARIQSATVSPQGGTEVSADAYTVGANWYPIRAVKLALNVTQATVDGLDTGAAGDSGRAVVGRVQWVF</sequence>
<dbReference type="InterPro" id="IPR010870">
    <property type="entry name" value="Porin_O/P"/>
</dbReference>